<dbReference type="GO" id="GO:0005829">
    <property type="term" value="C:cytosol"/>
    <property type="evidence" value="ECO:0007669"/>
    <property type="project" value="TreeGrafter"/>
</dbReference>
<feature type="region of interest" description="Disordered" evidence="10">
    <location>
        <begin position="472"/>
        <end position="516"/>
    </location>
</feature>
<dbReference type="InterPro" id="IPR001160">
    <property type="entry name" value="Peptidase_M20C"/>
</dbReference>
<sequence length="516" mass="56313">INAVPRPSQHEEKMVVFLEKFAKDHKLEYVIDGKNVIIYKKATAGMEKVPSIILQGHMDMVAVHAEDYDFDIYTQGVESEVVGEWMRSKDNKTSLGADDGIGISIMLAILESKEIEHGPLECLFTWDEEQEFSGAIALTPGILKSKYMMNIDWETDAELCIGTAGGVDVAADLAYNVTATPKNYAAFQLSIKNVTGGHSGVAIVNGGANANKLMADFLAQQSGLRLSNMTGGTFPNVITISSTATVLVPESQKETFETEWKNYVSEITANYKKIDPDMTCTIKAVEAPAECLTEAHTKAIFAGLSNAAQGVTEWSKVVDNMFEVSNNVGAITMKDGNFNVEYLVRGFNNKGIDDLAANIIEGFEITKVGFATRKYGAFSPWNPDVNSSLMTYAREVYEQFFGKPISLRKVGGGLELSEFAVAYPDMEMISYGPTIVDPHTVNEKVEVKTIESCWDYTVELLRNFAAIKGKAAEGEAEAETEAATEVEEVNDSDEEAAKVSGAESVVEEEDSADEEN</sequence>
<evidence type="ECO:0000256" key="2">
    <source>
        <dbReference type="ARBA" id="ARBA00001947"/>
    </source>
</evidence>
<name>Q5K0A0_9FUNG</name>
<evidence type="ECO:0000256" key="9">
    <source>
        <dbReference type="ARBA" id="ARBA00023285"/>
    </source>
</evidence>
<keyword evidence="9" id="KW-0170">Cobalt</keyword>
<comment type="cofactor">
    <cofactor evidence="1">
        <name>Co(2+)</name>
        <dbReference type="ChEBI" id="CHEBI:48828"/>
    </cofactor>
</comment>
<feature type="compositionally biased region" description="Acidic residues" evidence="10">
    <location>
        <begin position="505"/>
        <end position="516"/>
    </location>
</feature>
<dbReference type="PANTHER" id="PTHR43501">
    <property type="entry name" value="CYTOSOL NON-SPECIFIC DIPEPTIDASE"/>
    <property type="match status" value="1"/>
</dbReference>
<dbReference type="PRINTS" id="PR00934">
    <property type="entry name" value="XHISDIPTASE"/>
</dbReference>
<evidence type="ECO:0000256" key="5">
    <source>
        <dbReference type="ARBA" id="ARBA00022723"/>
    </source>
</evidence>
<dbReference type="InterPro" id="IPR002933">
    <property type="entry name" value="Peptidase_M20"/>
</dbReference>
<evidence type="ECO:0000256" key="3">
    <source>
        <dbReference type="ARBA" id="ARBA00006247"/>
    </source>
</evidence>
<gene>
    <name evidence="11" type="primary">pepD2</name>
</gene>
<keyword evidence="6" id="KW-0378">Hydrolase</keyword>
<evidence type="ECO:0000256" key="7">
    <source>
        <dbReference type="ARBA" id="ARBA00022833"/>
    </source>
</evidence>
<reference evidence="11" key="1">
    <citation type="journal article" date="2005" name="Microbiology (Mosc.)">
        <title>Molecular analysis of the anaerobic rumen fungus Orpinomyces - insights into an AT-rich genome.</title>
        <authorList>
            <person name="Nicholson M.J."/>
            <person name="Theodorou M.K."/>
            <person name="Brookman J.L."/>
        </authorList>
    </citation>
    <scope>NUCLEOTIDE SEQUENCE</scope>
    <source>
        <strain evidence="11">OUS1</strain>
    </source>
</reference>
<evidence type="ECO:0000256" key="1">
    <source>
        <dbReference type="ARBA" id="ARBA00001941"/>
    </source>
</evidence>
<evidence type="ECO:0000256" key="4">
    <source>
        <dbReference type="ARBA" id="ARBA00022670"/>
    </source>
</evidence>
<dbReference type="SUPFAM" id="SSF53187">
    <property type="entry name" value="Zn-dependent exopeptidases"/>
    <property type="match status" value="1"/>
</dbReference>
<dbReference type="PIRSF" id="PIRSF016599">
    <property type="entry name" value="Xaa-His_dipept"/>
    <property type="match status" value="1"/>
</dbReference>
<keyword evidence="5" id="KW-0479">Metal-binding</keyword>
<dbReference type="NCBIfam" id="TIGR01893">
    <property type="entry name" value="aa-his-dipept"/>
    <property type="match status" value="1"/>
</dbReference>
<keyword evidence="7" id="KW-0862">Zinc</keyword>
<organism evidence="11">
    <name type="scientific">Orpinomyces sp. OUS1</name>
    <dbReference type="NCBI Taxonomy" id="301046"/>
    <lineage>
        <taxon>Eukaryota</taxon>
        <taxon>Fungi</taxon>
        <taxon>Fungi incertae sedis</taxon>
        <taxon>Chytridiomycota</taxon>
        <taxon>Chytridiomycota incertae sedis</taxon>
        <taxon>Neocallimastigomycetes</taxon>
        <taxon>Neocallimastigales</taxon>
        <taxon>Neocallimastigaceae</taxon>
        <taxon>Orpinomyces</taxon>
    </lineage>
</organism>
<protein>
    <submittedName>
        <fullName evidence="11">Putative aminoacyl-histidine dipeptidase</fullName>
    </submittedName>
</protein>
<dbReference type="GO" id="GO:0006508">
    <property type="term" value="P:proteolysis"/>
    <property type="evidence" value="ECO:0007669"/>
    <property type="project" value="UniProtKB-KW"/>
</dbReference>
<reference evidence="11" key="2">
    <citation type="journal article" name="Microbiology (Mosc.)">
        <title>Molecular analysis of the anaerobic rumen fungus Orpinomyces - insights into an AT-rich genome.</title>
        <authorList>
            <person name="Nicholson M.J."/>
            <person name="Theodorou M.K."/>
            <person name="Brookman J.L."/>
        </authorList>
    </citation>
    <scope>NUCLEOTIDE SEQUENCE</scope>
    <source>
        <strain evidence="11">OUS1</strain>
    </source>
</reference>
<keyword evidence="4" id="KW-0645">Protease</keyword>
<evidence type="ECO:0000256" key="10">
    <source>
        <dbReference type="SAM" id="MobiDB-lite"/>
    </source>
</evidence>
<dbReference type="Gene3D" id="3.40.630.10">
    <property type="entry name" value="Zn peptidases"/>
    <property type="match status" value="2"/>
</dbReference>
<dbReference type="Pfam" id="PF01546">
    <property type="entry name" value="Peptidase_M20"/>
    <property type="match status" value="1"/>
</dbReference>
<dbReference type="GO" id="GO:0070573">
    <property type="term" value="F:metallodipeptidase activity"/>
    <property type="evidence" value="ECO:0007669"/>
    <property type="project" value="TreeGrafter"/>
</dbReference>
<dbReference type="PANTHER" id="PTHR43501:SF1">
    <property type="entry name" value="CYTOSOL NON-SPECIFIC DIPEPTIDASE"/>
    <property type="match status" value="1"/>
</dbReference>
<dbReference type="FunFam" id="3.40.630.10:FF:000018">
    <property type="entry name" value="Aminoacyl-histidine dipeptidase PepD"/>
    <property type="match status" value="1"/>
</dbReference>
<evidence type="ECO:0000256" key="6">
    <source>
        <dbReference type="ARBA" id="ARBA00022801"/>
    </source>
</evidence>
<accession>Q5K0A0</accession>
<dbReference type="EMBL" id="AJ863168">
    <property type="protein sequence ID" value="CAI11364.1"/>
    <property type="molecule type" value="Genomic_DNA"/>
</dbReference>
<feature type="compositionally biased region" description="Acidic residues" evidence="10">
    <location>
        <begin position="474"/>
        <end position="494"/>
    </location>
</feature>
<proteinExistence type="inferred from homology"/>
<evidence type="ECO:0000256" key="8">
    <source>
        <dbReference type="ARBA" id="ARBA00023049"/>
    </source>
</evidence>
<keyword evidence="8" id="KW-0482">Metalloprotease</keyword>
<evidence type="ECO:0000313" key="11">
    <source>
        <dbReference type="EMBL" id="CAI11364.1"/>
    </source>
</evidence>
<comment type="cofactor">
    <cofactor evidence="2">
        <name>Zn(2+)</name>
        <dbReference type="ChEBI" id="CHEBI:29105"/>
    </cofactor>
</comment>
<feature type="non-terminal residue" evidence="11">
    <location>
        <position position="1"/>
    </location>
</feature>
<comment type="similarity">
    <text evidence="3">Belongs to the peptidase M20A family.</text>
</comment>
<dbReference type="AlphaFoldDB" id="Q5K0A0"/>
<dbReference type="GO" id="GO:0046872">
    <property type="term" value="F:metal ion binding"/>
    <property type="evidence" value="ECO:0007669"/>
    <property type="project" value="UniProtKB-KW"/>
</dbReference>
<dbReference type="FunFam" id="3.40.630.10:FF:000015">
    <property type="entry name" value="Aminoacyl-histidine dipeptidase PepD"/>
    <property type="match status" value="1"/>
</dbReference>